<feature type="domain" description="CBS" evidence="3">
    <location>
        <begin position="73"/>
        <end position="128"/>
    </location>
</feature>
<dbReference type="Gene3D" id="3.10.580.10">
    <property type="entry name" value="CBS-domain"/>
    <property type="match status" value="1"/>
</dbReference>
<evidence type="ECO:0000256" key="2">
    <source>
        <dbReference type="PROSITE-ProRule" id="PRU00703"/>
    </source>
</evidence>
<dbReference type="Pfam" id="PF00571">
    <property type="entry name" value="CBS"/>
    <property type="match status" value="2"/>
</dbReference>
<dbReference type="InterPro" id="IPR051257">
    <property type="entry name" value="Diverse_CBS-Domain"/>
</dbReference>
<reference evidence="5" key="1">
    <citation type="journal article" date="2019" name="Int. J. Syst. Evol. Microbiol.">
        <title>The Global Catalogue of Microorganisms (GCM) 10K type strain sequencing project: providing services to taxonomists for standard genome sequencing and annotation.</title>
        <authorList>
            <consortium name="The Broad Institute Genomics Platform"/>
            <consortium name="The Broad Institute Genome Sequencing Center for Infectious Disease"/>
            <person name="Wu L."/>
            <person name="Ma J."/>
        </authorList>
    </citation>
    <scope>NUCLEOTIDE SEQUENCE [LARGE SCALE GENOMIC DNA]</scope>
    <source>
        <strain evidence="5">CGMCC 1.13574</strain>
    </source>
</reference>
<dbReference type="InterPro" id="IPR000644">
    <property type="entry name" value="CBS_dom"/>
</dbReference>
<evidence type="ECO:0000313" key="4">
    <source>
        <dbReference type="EMBL" id="MFD2169447.1"/>
    </source>
</evidence>
<evidence type="ECO:0000256" key="1">
    <source>
        <dbReference type="ARBA" id="ARBA00023122"/>
    </source>
</evidence>
<dbReference type="InterPro" id="IPR046342">
    <property type="entry name" value="CBS_dom_sf"/>
</dbReference>
<dbReference type="SUPFAM" id="SSF54631">
    <property type="entry name" value="CBS-domain pair"/>
    <property type="match status" value="1"/>
</dbReference>
<dbReference type="CDD" id="cd04622">
    <property type="entry name" value="CBS_pair_HRP1_like"/>
    <property type="match status" value="1"/>
</dbReference>
<evidence type="ECO:0000313" key="5">
    <source>
        <dbReference type="Proteomes" id="UP001597343"/>
    </source>
</evidence>
<evidence type="ECO:0000259" key="3">
    <source>
        <dbReference type="PROSITE" id="PS51371"/>
    </source>
</evidence>
<comment type="caution">
    <text evidence="4">The sequence shown here is derived from an EMBL/GenBank/DDBJ whole genome shotgun (WGS) entry which is preliminary data.</text>
</comment>
<proteinExistence type="predicted"/>
<keyword evidence="5" id="KW-1185">Reference proteome</keyword>
<dbReference type="Proteomes" id="UP001597343">
    <property type="component" value="Unassembled WGS sequence"/>
</dbReference>
<dbReference type="PROSITE" id="PS51371">
    <property type="entry name" value="CBS"/>
    <property type="match status" value="2"/>
</dbReference>
<accession>A0ABW4ZU99</accession>
<dbReference type="EMBL" id="JBHUIO010000005">
    <property type="protein sequence ID" value="MFD2169447.1"/>
    <property type="molecule type" value="Genomic_DNA"/>
</dbReference>
<dbReference type="PANTHER" id="PTHR43080:SF2">
    <property type="entry name" value="CBS DOMAIN-CONTAINING PROTEIN"/>
    <property type="match status" value="1"/>
</dbReference>
<gene>
    <name evidence="4" type="ORF">ACFSOY_05515</name>
</gene>
<dbReference type="PANTHER" id="PTHR43080">
    <property type="entry name" value="CBS DOMAIN-CONTAINING PROTEIN CBSX3, MITOCHONDRIAL"/>
    <property type="match status" value="1"/>
</dbReference>
<protein>
    <submittedName>
        <fullName evidence="4">CBS domain-containing protein</fullName>
    </submittedName>
</protein>
<name>A0ABW4ZU99_9BACL</name>
<organism evidence="4 5">
    <name type="scientific">Tumebacillus lipolyticus</name>
    <dbReference type="NCBI Taxonomy" id="1280370"/>
    <lineage>
        <taxon>Bacteria</taxon>
        <taxon>Bacillati</taxon>
        <taxon>Bacillota</taxon>
        <taxon>Bacilli</taxon>
        <taxon>Bacillales</taxon>
        <taxon>Alicyclobacillaceae</taxon>
        <taxon>Tumebacillus</taxon>
    </lineage>
</organism>
<keyword evidence="1 2" id="KW-0129">CBS domain</keyword>
<dbReference type="RefSeq" id="WP_386044604.1">
    <property type="nucleotide sequence ID" value="NZ_JBHUIO010000005.1"/>
</dbReference>
<dbReference type="SMART" id="SM00116">
    <property type="entry name" value="CBS"/>
    <property type="match status" value="2"/>
</dbReference>
<sequence>MKIRELMTTDVQCCAPDASLQQAAQIMADIDVGIVPICSANDRLEGCVTDRDIVIRAVAKGMDVNTTRVGECMSSAMVSCSPEQTAQEASNLMADHQIRRLPVVENGRLVGIVALGDLAVVGIHENEAGFALSEISEPGIH</sequence>
<feature type="domain" description="CBS" evidence="3">
    <location>
        <begin position="7"/>
        <end position="64"/>
    </location>
</feature>